<proteinExistence type="predicted"/>
<dbReference type="InterPro" id="IPR050273">
    <property type="entry name" value="GppA/Ppx_hydrolase"/>
</dbReference>
<dbReference type="Gene3D" id="3.30.420.40">
    <property type="match status" value="1"/>
</dbReference>
<dbReference type="InterPro" id="IPR003695">
    <property type="entry name" value="Ppx_GppA_N"/>
</dbReference>
<dbReference type="PANTHER" id="PTHR30005:SF0">
    <property type="entry name" value="RETROGRADE REGULATION PROTEIN 2"/>
    <property type="match status" value="1"/>
</dbReference>
<evidence type="ECO:0000313" key="2">
    <source>
        <dbReference type="EMBL" id="SDL78733.1"/>
    </source>
</evidence>
<dbReference type="CDD" id="cd24055">
    <property type="entry name" value="ASKHA_NBD_ChPPX-like"/>
    <property type="match status" value="1"/>
</dbReference>
<reference evidence="3" key="1">
    <citation type="submission" date="2016-10" db="EMBL/GenBank/DDBJ databases">
        <authorList>
            <person name="Varghese N."/>
            <person name="Submissions S."/>
        </authorList>
    </citation>
    <scope>NUCLEOTIDE SEQUENCE [LARGE SCALE GENOMIC DNA]</scope>
    <source>
        <strain evidence="3">DSM 24536</strain>
    </source>
</reference>
<dbReference type="EMBL" id="FNHH01000002">
    <property type="protein sequence ID" value="SDL78733.1"/>
    <property type="molecule type" value="Genomic_DNA"/>
</dbReference>
<dbReference type="InterPro" id="IPR043129">
    <property type="entry name" value="ATPase_NBD"/>
</dbReference>
<dbReference type="PANTHER" id="PTHR30005">
    <property type="entry name" value="EXOPOLYPHOSPHATASE"/>
    <property type="match status" value="1"/>
</dbReference>
<dbReference type="RefSeq" id="WP_090698915.1">
    <property type="nucleotide sequence ID" value="NZ_FNHH01000002.1"/>
</dbReference>
<gene>
    <name evidence="2" type="ORF">SAMN05421813_102146</name>
</gene>
<keyword evidence="3" id="KW-1185">Reference proteome</keyword>
<dbReference type="AlphaFoldDB" id="A0A1G9MX75"/>
<dbReference type="OrthoDB" id="9814545at2"/>
<dbReference type="Gene3D" id="3.30.420.150">
    <property type="entry name" value="Exopolyphosphatase. Domain 2"/>
    <property type="match status" value="1"/>
</dbReference>
<accession>A0A1G9MX75</accession>
<evidence type="ECO:0000259" key="1">
    <source>
        <dbReference type="Pfam" id="PF02541"/>
    </source>
</evidence>
<feature type="domain" description="Ppx/GppA phosphatase N-terminal" evidence="1">
    <location>
        <begin position="22"/>
        <end position="302"/>
    </location>
</feature>
<dbReference type="Proteomes" id="UP000199226">
    <property type="component" value="Unassembled WGS sequence"/>
</dbReference>
<dbReference type="SUPFAM" id="SSF53067">
    <property type="entry name" value="Actin-like ATPase domain"/>
    <property type="match status" value="2"/>
</dbReference>
<name>A0A1G9MX75_9SPHI</name>
<dbReference type="Pfam" id="PF02541">
    <property type="entry name" value="Ppx-GppA"/>
    <property type="match status" value="1"/>
</dbReference>
<evidence type="ECO:0000313" key="3">
    <source>
        <dbReference type="Proteomes" id="UP000199226"/>
    </source>
</evidence>
<sequence length="303" mass="33866">MNSIAIIDLGTNTFHLLIAELNVKRPEIIFQETIPVKLGEGGMRDGQITISAFERGISALRQFKKNIDQHKAVQVKAVATSALRSASNGAEFIRQVLAETGIEIEIIDGNREAELIFSGVRAALNMKDQNSLIMDIGGGSVEFIICDKDQIFWKKSFDIGAARLMDQFHKSDPISESNINELYSFLNSILSDLKIQLDIYKPIQLIGSAGAFETFASMIDPEFSILFEKPEFNIELNQFERIAKFIIGSSHEERAMTASIPAVRVDMIVVATLLTRYILNTYTFKALKLSTYSLKEGILFEMI</sequence>
<dbReference type="GO" id="GO:0016462">
    <property type="term" value="F:pyrophosphatase activity"/>
    <property type="evidence" value="ECO:0007669"/>
    <property type="project" value="TreeGrafter"/>
</dbReference>
<organism evidence="2 3">
    <name type="scientific">Daejeonella rubra</name>
    <dbReference type="NCBI Taxonomy" id="990371"/>
    <lineage>
        <taxon>Bacteria</taxon>
        <taxon>Pseudomonadati</taxon>
        <taxon>Bacteroidota</taxon>
        <taxon>Sphingobacteriia</taxon>
        <taxon>Sphingobacteriales</taxon>
        <taxon>Sphingobacteriaceae</taxon>
        <taxon>Daejeonella</taxon>
    </lineage>
</organism>
<protein>
    <submittedName>
        <fullName evidence="2">Exopolyphosphatase / guanosine-5'-triphosphate,3'-diphosphate pyrophosphatase</fullName>
    </submittedName>
</protein>
<dbReference type="STRING" id="990371.SAMN05421813_102146"/>